<comment type="caution">
    <text evidence="8">The sequence shown here is derived from an EMBL/GenBank/DDBJ whole genome shotgun (WGS) entry which is preliminary data.</text>
</comment>
<evidence type="ECO:0000313" key="8">
    <source>
        <dbReference type="EMBL" id="TFF40288.1"/>
    </source>
</evidence>
<dbReference type="InterPro" id="IPR001474">
    <property type="entry name" value="GTP_CycHdrlase_I"/>
</dbReference>
<keyword evidence="6" id="KW-0479">Metal-binding</keyword>
<dbReference type="Proteomes" id="UP000297540">
    <property type="component" value="Unassembled WGS sequence"/>
</dbReference>
<dbReference type="RefSeq" id="WP_133226399.1">
    <property type="nucleotide sequence ID" value="NZ_SOZE01000002.1"/>
</dbReference>
<dbReference type="GO" id="GO:0005525">
    <property type="term" value="F:GTP binding"/>
    <property type="evidence" value="ECO:0007669"/>
    <property type="project" value="UniProtKB-KW"/>
</dbReference>
<keyword evidence="9" id="KW-1185">Reference proteome</keyword>
<dbReference type="GO" id="GO:0046654">
    <property type="term" value="P:tetrahydrofolate biosynthetic process"/>
    <property type="evidence" value="ECO:0007669"/>
    <property type="project" value="UniProtKB-UniRule"/>
</dbReference>
<gene>
    <name evidence="6 8" type="primary">folE</name>
    <name evidence="8" type="ORF">E2R66_03290</name>
</gene>
<evidence type="ECO:0000256" key="1">
    <source>
        <dbReference type="ARBA" id="ARBA00001052"/>
    </source>
</evidence>
<dbReference type="InterPro" id="IPR043133">
    <property type="entry name" value="GTP-CH-I_C/QueF"/>
</dbReference>
<dbReference type="NCBIfam" id="NF006825">
    <property type="entry name" value="PRK09347.1-2"/>
    <property type="match status" value="1"/>
</dbReference>
<accession>A0A4Y8SN01</accession>
<evidence type="ECO:0000256" key="5">
    <source>
        <dbReference type="ARBA" id="ARBA00022801"/>
    </source>
</evidence>
<protein>
    <recommendedName>
        <fullName evidence="6">GTP cyclohydrolase 1</fullName>
        <ecNumber evidence="6">3.5.4.16</ecNumber>
    </recommendedName>
    <alternativeName>
        <fullName evidence="6">GTP cyclohydrolase I</fullName>
        <shortName evidence="6">GTP-CH-I</shortName>
    </alternativeName>
</protein>
<keyword evidence="4 6" id="KW-0554">One-carbon metabolism</keyword>
<comment type="similarity">
    <text evidence="3 6">Belongs to the GTP cyclohydrolase I family.</text>
</comment>
<dbReference type="PANTHER" id="PTHR11109:SF7">
    <property type="entry name" value="GTP CYCLOHYDROLASE 1"/>
    <property type="match status" value="1"/>
</dbReference>
<dbReference type="NCBIfam" id="NF006826">
    <property type="entry name" value="PRK09347.1-3"/>
    <property type="match status" value="1"/>
</dbReference>
<dbReference type="GO" id="GO:0006730">
    <property type="term" value="P:one-carbon metabolic process"/>
    <property type="evidence" value="ECO:0007669"/>
    <property type="project" value="UniProtKB-UniRule"/>
</dbReference>
<dbReference type="GO" id="GO:0008270">
    <property type="term" value="F:zinc ion binding"/>
    <property type="evidence" value="ECO:0007669"/>
    <property type="project" value="UniProtKB-UniRule"/>
</dbReference>
<dbReference type="GO" id="GO:0005737">
    <property type="term" value="C:cytoplasm"/>
    <property type="evidence" value="ECO:0007669"/>
    <property type="project" value="TreeGrafter"/>
</dbReference>
<dbReference type="Gene3D" id="3.30.1130.10">
    <property type="match status" value="1"/>
</dbReference>
<dbReference type="GO" id="GO:0003934">
    <property type="term" value="F:GTP cyclohydrolase I activity"/>
    <property type="evidence" value="ECO:0007669"/>
    <property type="project" value="UniProtKB-UniRule"/>
</dbReference>
<dbReference type="InterPro" id="IPR020602">
    <property type="entry name" value="GTP_CycHdrlase_I_dom"/>
</dbReference>
<reference evidence="8 9" key="1">
    <citation type="journal article" date="2017" name="Int. J. Syst. Evol. Microbiol.">
        <title>Mucilaginibacterpsychrotolerans sp. nov., isolated from peatlands.</title>
        <authorList>
            <person name="Deng Y."/>
            <person name="Shen L."/>
            <person name="Xu B."/>
            <person name="Liu Y."/>
            <person name="Gu Z."/>
            <person name="Liu H."/>
            <person name="Zhou Y."/>
        </authorList>
    </citation>
    <scope>NUCLEOTIDE SEQUENCE [LARGE SCALE GENOMIC DNA]</scope>
    <source>
        <strain evidence="8 9">NH7-4</strain>
    </source>
</reference>
<dbReference type="InterPro" id="IPR043134">
    <property type="entry name" value="GTP-CH-I_N"/>
</dbReference>
<keyword evidence="6" id="KW-0547">Nucleotide-binding</keyword>
<feature type="domain" description="GTP cyclohydrolase I" evidence="7">
    <location>
        <begin position="35"/>
        <end position="207"/>
    </location>
</feature>
<evidence type="ECO:0000313" key="9">
    <source>
        <dbReference type="Proteomes" id="UP000297540"/>
    </source>
</evidence>
<evidence type="ECO:0000256" key="3">
    <source>
        <dbReference type="ARBA" id="ARBA00008085"/>
    </source>
</evidence>
<comment type="pathway">
    <text evidence="2 6">Cofactor biosynthesis; 7,8-dihydroneopterin triphosphate biosynthesis; 7,8-dihydroneopterin triphosphate from GTP: step 1/1.</text>
</comment>
<name>A0A4Y8SN01_9SPHI</name>
<organism evidence="8 9">
    <name type="scientific">Mucilaginibacter psychrotolerans</name>
    <dbReference type="NCBI Taxonomy" id="1524096"/>
    <lineage>
        <taxon>Bacteria</taxon>
        <taxon>Pseudomonadati</taxon>
        <taxon>Bacteroidota</taxon>
        <taxon>Sphingobacteriia</taxon>
        <taxon>Sphingobacteriales</taxon>
        <taxon>Sphingobacteriaceae</taxon>
        <taxon>Mucilaginibacter</taxon>
    </lineage>
</organism>
<dbReference type="UniPathway" id="UPA00848">
    <property type="reaction ID" value="UER00151"/>
</dbReference>
<dbReference type="PROSITE" id="PS00859">
    <property type="entry name" value="GTP_CYCLOHYDROL_1_1"/>
    <property type="match status" value="1"/>
</dbReference>
<dbReference type="SUPFAM" id="SSF55620">
    <property type="entry name" value="Tetrahydrobiopterin biosynthesis enzymes-like"/>
    <property type="match status" value="1"/>
</dbReference>
<dbReference type="PROSITE" id="PS00860">
    <property type="entry name" value="GTP_CYCLOHYDROL_1_2"/>
    <property type="match status" value="1"/>
</dbReference>
<comment type="catalytic activity">
    <reaction evidence="1 6">
        <text>GTP + H2O = 7,8-dihydroneopterin 3'-triphosphate + formate + H(+)</text>
        <dbReference type="Rhea" id="RHEA:17473"/>
        <dbReference type="ChEBI" id="CHEBI:15377"/>
        <dbReference type="ChEBI" id="CHEBI:15378"/>
        <dbReference type="ChEBI" id="CHEBI:15740"/>
        <dbReference type="ChEBI" id="CHEBI:37565"/>
        <dbReference type="ChEBI" id="CHEBI:58462"/>
        <dbReference type="EC" id="3.5.4.16"/>
    </reaction>
</comment>
<dbReference type="Pfam" id="PF01227">
    <property type="entry name" value="GTP_cyclohydroI"/>
    <property type="match status" value="1"/>
</dbReference>
<dbReference type="Gene3D" id="1.10.286.10">
    <property type="match status" value="1"/>
</dbReference>
<feature type="binding site" evidence="6">
    <location>
        <position position="172"/>
    </location>
    <ligand>
        <name>Zn(2+)</name>
        <dbReference type="ChEBI" id="CHEBI:29105"/>
    </ligand>
</feature>
<dbReference type="NCBIfam" id="TIGR00063">
    <property type="entry name" value="folE"/>
    <property type="match status" value="1"/>
</dbReference>
<keyword evidence="5 6" id="KW-0378">Hydrolase</keyword>
<keyword evidence="6" id="KW-0862">Zinc</keyword>
<feature type="binding site" evidence="6">
    <location>
        <position position="101"/>
    </location>
    <ligand>
        <name>Zn(2+)</name>
        <dbReference type="ChEBI" id="CHEBI:29105"/>
    </ligand>
</feature>
<dbReference type="EC" id="3.5.4.16" evidence="6"/>
<dbReference type="HAMAP" id="MF_00223">
    <property type="entry name" value="FolE"/>
    <property type="match status" value="1"/>
</dbReference>
<evidence type="ECO:0000256" key="4">
    <source>
        <dbReference type="ARBA" id="ARBA00022563"/>
    </source>
</evidence>
<evidence type="ECO:0000256" key="2">
    <source>
        <dbReference type="ARBA" id="ARBA00005080"/>
    </source>
</evidence>
<dbReference type="GO" id="GO:0006729">
    <property type="term" value="P:tetrahydrobiopterin biosynthetic process"/>
    <property type="evidence" value="ECO:0007669"/>
    <property type="project" value="TreeGrafter"/>
</dbReference>
<dbReference type="FunFam" id="3.30.1130.10:FF:000001">
    <property type="entry name" value="GTP cyclohydrolase 1"/>
    <property type="match status" value="1"/>
</dbReference>
<keyword evidence="6" id="KW-0342">GTP-binding</keyword>
<dbReference type="EMBL" id="SOZE01000002">
    <property type="protein sequence ID" value="TFF40288.1"/>
    <property type="molecule type" value="Genomic_DNA"/>
</dbReference>
<sequence length="212" mass="24255">MNNDTHIPDRDDDISGYQKIDRYNHGLIEKLSANYLDVLKHIGENPEREGLLKTPERMAKAMLYLTHGYDLNATEILNSAMFKEDYSQMVIVKDIEVYSMCEHHMLPFFGKAHIAYIPNGYVVGLSKIPRVVDAFARRLQVQERLTNEIRDCIQQTLNPIGVGVVIECRHLCMSMRGVQKQNSVTTTSAFTGEFLKEKTRTEFLNLISSKLS</sequence>
<comment type="subunit">
    <text evidence="6">Homopolymer.</text>
</comment>
<dbReference type="InterPro" id="IPR018234">
    <property type="entry name" value="GTP_CycHdrlase_I_CS"/>
</dbReference>
<evidence type="ECO:0000259" key="7">
    <source>
        <dbReference type="Pfam" id="PF01227"/>
    </source>
</evidence>
<dbReference type="OrthoDB" id="9801207at2"/>
<feature type="binding site" evidence="6">
    <location>
        <position position="104"/>
    </location>
    <ligand>
        <name>Zn(2+)</name>
        <dbReference type="ChEBI" id="CHEBI:29105"/>
    </ligand>
</feature>
<dbReference type="PANTHER" id="PTHR11109">
    <property type="entry name" value="GTP CYCLOHYDROLASE I"/>
    <property type="match status" value="1"/>
</dbReference>
<dbReference type="AlphaFoldDB" id="A0A4Y8SN01"/>
<evidence type="ECO:0000256" key="6">
    <source>
        <dbReference type="HAMAP-Rule" id="MF_00223"/>
    </source>
</evidence>
<proteinExistence type="inferred from homology"/>